<proteinExistence type="predicted"/>
<keyword evidence="2" id="KW-1185">Reference proteome</keyword>
<evidence type="ECO:0000313" key="2">
    <source>
        <dbReference type="Proteomes" id="UP000298663"/>
    </source>
</evidence>
<organism evidence="1 2">
    <name type="scientific">Steinernema carpocapsae</name>
    <name type="common">Entomopathogenic nematode</name>
    <dbReference type="NCBI Taxonomy" id="34508"/>
    <lineage>
        <taxon>Eukaryota</taxon>
        <taxon>Metazoa</taxon>
        <taxon>Ecdysozoa</taxon>
        <taxon>Nematoda</taxon>
        <taxon>Chromadorea</taxon>
        <taxon>Rhabditida</taxon>
        <taxon>Tylenchina</taxon>
        <taxon>Panagrolaimomorpha</taxon>
        <taxon>Strongyloidoidea</taxon>
        <taxon>Steinernematidae</taxon>
        <taxon>Steinernema</taxon>
    </lineage>
</organism>
<dbReference type="EMBL" id="AZBU02000011">
    <property type="protein sequence ID" value="TKR60756.1"/>
    <property type="molecule type" value="Genomic_DNA"/>
</dbReference>
<accession>A0A4U5LX13</accession>
<sequence>MTATSLCLQLVTTISGSSHLSGLSPKLPSRRISPPAPLHHVLPDLGSLMLPLSVLFPNIFNGQKQVLNKEPTTFSHSSLFNLQNPPKHFSVAISHETPFQTPNLFPDTLFYPQLSLPTTPQTSDQSVKPPVNLIFSCGTILSFFCGSPTSHLSFHPGNSLTTPLTTTFPVAFFAPPVEPF</sequence>
<comment type="caution">
    <text evidence="1">The sequence shown here is derived from an EMBL/GenBank/DDBJ whole genome shotgun (WGS) entry which is preliminary data.</text>
</comment>
<reference evidence="1 2" key="1">
    <citation type="journal article" date="2015" name="Genome Biol.">
        <title>Comparative genomics of Steinernema reveals deeply conserved gene regulatory networks.</title>
        <authorList>
            <person name="Dillman A.R."/>
            <person name="Macchietto M."/>
            <person name="Porter C.F."/>
            <person name="Rogers A."/>
            <person name="Williams B."/>
            <person name="Antoshechkin I."/>
            <person name="Lee M.M."/>
            <person name="Goodwin Z."/>
            <person name="Lu X."/>
            <person name="Lewis E.E."/>
            <person name="Goodrich-Blair H."/>
            <person name="Stock S.P."/>
            <person name="Adams B.J."/>
            <person name="Sternberg P.W."/>
            <person name="Mortazavi A."/>
        </authorList>
    </citation>
    <scope>NUCLEOTIDE SEQUENCE [LARGE SCALE GENOMIC DNA]</scope>
    <source>
        <strain evidence="1 2">ALL</strain>
    </source>
</reference>
<protein>
    <submittedName>
        <fullName evidence="1">Uncharacterized protein</fullName>
    </submittedName>
</protein>
<name>A0A4U5LX13_STECR</name>
<evidence type="ECO:0000313" key="1">
    <source>
        <dbReference type="EMBL" id="TKR60756.1"/>
    </source>
</evidence>
<reference evidence="1 2" key="2">
    <citation type="journal article" date="2019" name="G3 (Bethesda)">
        <title>Hybrid Assembly of the Genome of the Entomopathogenic Nematode Steinernema carpocapsae Identifies the X-Chromosome.</title>
        <authorList>
            <person name="Serra L."/>
            <person name="Macchietto M."/>
            <person name="Macias-Munoz A."/>
            <person name="McGill C.J."/>
            <person name="Rodriguez I.M."/>
            <person name="Rodriguez B."/>
            <person name="Murad R."/>
            <person name="Mortazavi A."/>
        </authorList>
    </citation>
    <scope>NUCLEOTIDE SEQUENCE [LARGE SCALE GENOMIC DNA]</scope>
    <source>
        <strain evidence="1 2">ALL</strain>
    </source>
</reference>
<dbReference type="AlphaFoldDB" id="A0A4U5LX13"/>
<dbReference type="Proteomes" id="UP000298663">
    <property type="component" value="Unassembled WGS sequence"/>
</dbReference>
<gene>
    <name evidence="1" type="ORF">L596_027952</name>
</gene>